<feature type="transmembrane region" description="Helical" evidence="9">
    <location>
        <begin position="88"/>
        <end position="108"/>
    </location>
</feature>
<evidence type="ECO:0000256" key="3">
    <source>
        <dbReference type="ARBA" id="ARBA00022692"/>
    </source>
</evidence>
<evidence type="ECO:0000256" key="5">
    <source>
        <dbReference type="ARBA" id="ARBA00023040"/>
    </source>
</evidence>
<dbReference type="PANTHER" id="PTHR46272">
    <property type="entry name" value="G_PROTEIN_RECEP_F1_2 DOMAIN-CONTAINING PROTEIN"/>
    <property type="match status" value="1"/>
</dbReference>
<evidence type="ECO:0000256" key="9">
    <source>
        <dbReference type="SAM" id="Phobius"/>
    </source>
</evidence>
<dbReference type="InterPro" id="IPR052477">
    <property type="entry name" value="Orphan_GPCR1"/>
</dbReference>
<sequence length="365" mass="42008">MFTQVLSQPLPNKGFTAITEPYSVLINYSSITQIIVLIEHVLIDTMNKAVLIKGCVASYVHVYLLFPVNLVAIVILSRGKCALSRCISCYLVAMAASDLLVVLFDAILTRMNFLYFPICFLDMTPVCALVTCLLVGATDSSAWLTVVFTFDRCVAINYQGLKTRYCTEKTAMKVISIVWGISCVKNIPLFFMYEPWFTTNNVPWFCKTKAFFYKSSWWKALNWFYTILTPGVAFFLILLLNILTVRKILVANRVRRELISHNGEKGSDQEMENRRKSIILLFTVSISFMILWATYVVYFIYMQITNHSYTGYNDPVYILYECGIMLHILSSATNTFIYAVTQRKFREEVTNVIKYPFQLIYRLVT</sequence>
<evidence type="ECO:0000259" key="10">
    <source>
        <dbReference type="PROSITE" id="PS50262"/>
    </source>
</evidence>
<evidence type="ECO:0000256" key="4">
    <source>
        <dbReference type="ARBA" id="ARBA00022989"/>
    </source>
</evidence>
<dbReference type="PROSITE" id="PS50262">
    <property type="entry name" value="G_PROTEIN_RECEP_F1_2"/>
    <property type="match status" value="1"/>
</dbReference>
<dbReference type="Proteomes" id="UP000314986">
    <property type="component" value="Unassembled WGS sequence"/>
</dbReference>
<feature type="domain" description="G-protein coupled receptors family 1 profile" evidence="10">
    <location>
        <begin position="68"/>
        <end position="338"/>
    </location>
</feature>
<feature type="transmembrane region" description="Helical" evidence="9">
    <location>
        <begin position="56"/>
        <end position="76"/>
    </location>
</feature>
<dbReference type="GO" id="GO:0004930">
    <property type="term" value="F:G protein-coupled receptor activity"/>
    <property type="evidence" value="ECO:0007669"/>
    <property type="project" value="UniProtKB-KW"/>
</dbReference>
<keyword evidence="7" id="KW-0675">Receptor</keyword>
<keyword evidence="6 9" id="KW-0472">Membrane</keyword>
<evidence type="ECO:0000256" key="6">
    <source>
        <dbReference type="ARBA" id="ARBA00023136"/>
    </source>
</evidence>
<dbReference type="AlphaFoldDB" id="A0A4W3H4B2"/>
<keyword evidence="8" id="KW-0807">Transducer</keyword>
<organism evidence="11 12">
    <name type="scientific">Callorhinchus milii</name>
    <name type="common">Ghost shark</name>
    <dbReference type="NCBI Taxonomy" id="7868"/>
    <lineage>
        <taxon>Eukaryota</taxon>
        <taxon>Metazoa</taxon>
        <taxon>Chordata</taxon>
        <taxon>Craniata</taxon>
        <taxon>Vertebrata</taxon>
        <taxon>Chondrichthyes</taxon>
        <taxon>Holocephali</taxon>
        <taxon>Chimaeriformes</taxon>
        <taxon>Callorhinchidae</taxon>
        <taxon>Callorhinchus</taxon>
    </lineage>
</organism>
<reference evidence="12" key="2">
    <citation type="journal article" date="2007" name="PLoS Biol.">
        <title>Survey sequencing and comparative analysis of the elephant shark (Callorhinchus milii) genome.</title>
        <authorList>
            <person name="Venkatesh B."/>
            <person name="Kirkness E.F."/>
            <person name="Loh Y.H."/>
            <person name="Halpern A.L."/>
            <person name="Lee A.P."/>
            <person name="Johnson J."/>
            <person name="Dandona N."/>
            <person name="Viswanathan L.D."/>
            <person name="Tay A."/>
            <person name="Venter J.C."/>
            <person name="Strausberg R.L."/>
            <person name="Brenner S."/>
        </authorList>
    </citation>
    <scope>NUCLEOTIDE SEQUENCE [LARGE SCALE GENOMIC DNA]</scope>
</reference>
<keyword evidence="12" id="KW-1185">Reference proteome</keyword>
<reference evidence="11" key="5">
    <citation type="submission" date="2025-09" db="UniProtKB">
        <authorList>
            <consortium name="Ensembl"/>
        </authorList>
    </citation>
    <scope>IDENTIFICATION</scope>
</reference>
<dbReference type="InParanoid" id="A0A4W3H4B2"/>
<dbReference type="Pfam" id="PF00001">
    <property type="entry name" value="7tm_1"/>
    <property type="match status" value="1"/>
</dbReference>
<evidence type="ECO:0000256" key="1">
    <source>
        <dbReference type="ARBA" id="ARBA00004651"/>
    </source>
</evidence>
<feature type="transmembrane region" description="Helical" evidence="9">
    <location>
        <begin position="317"/>
        <end position="340"/>
    </location>
</feature>
<dbReference type="PANTHER" id="PTHR46272:SF6">
    <property type="entry name" value="G-PROTEIN COUPLED RECEPTOR 139-RELATED"/>
    <property type="match status" value="1"/>
</dbReference>
<evidence type="ECO:0000256" key="8">
    <source>
        <dbReference type="ARBA" id="ARBA00023224"/>
    </source>
</evidence>
<evidence type="ECO:0000313" key="12">
    <source>
        <dbReference type="Proteomes" id="UP000314986"/>
    </source>
</evidence>
<reference evidence="12" key="1">
    <citation type="journal article" date="2006" name="Science">
        <title>Ancient noncoding elements conserved in the human genome.</title>
        <authorList>
            <person name="Venkatesh B."/>
            <person name="Kirkness E.F."/>
            <person name="Loh Y.H."/>
            <person name="Halpern A.L."/>
            <person name="Lee A.P."/>
            <person name="Johnson J."/>
            <person name="Dandona N."/>
            <person name="Viswanathan L.D."/>
            <person name="Tay A."/>
            <person name="Venter J.C."/>
            <person name="Strausberg R.L."/>
            <person name="Brenner S."/>
        </authorList>
    </citation>
    <scope>NUCLEOTIDE SEQUENCE [LARGE SCALE GENOMIC DNA]</scope>
</reference>
<keyword evidence="2" id="KW-1003">Cell membrane</keyword>
<dbReference type="InterPro" id="IPR017452">
    <property type="entry name" value="GPCR_Rhodpsn_7TM"/>
</dbReference>
<reference evidence="11" key="4">
    <citation type="submission" date="2025-08" db="UniProtKB">
        <authorList>
            <consortium name="Ensembl"/>
        </authorList>
    </citation>
    <scope>IDENTIFICATION</scope>
</reference>
<name>A0A4W3H4B2_CALMI</name>
<dbReference type="OMA" id="KVISIVW"/>
<feature type="transmembrane region" description="Helical" evidence="9">
    <location>
        <begin position="223"/>
        <end position="245"/>
    </location>
</feature>
<dbReference type="GeneTree" id="ENSGT00970000196759"/>
<dbReference type="InterPro" id="IPR000276">
    <property type="entry name" value="GPCR_Rhodpsn"/>
</dbReference>
<evidence type="ECO:0000313" key="11">
    <source>
        <dbReference type="Ensembl" id="ENSCMIP00000004864.1"/>
    </source>
</evidence>
<evidence type="ECO:0000256" key="7">
    <source>
        <dbReference type="ARBA" id="ARBA00023170"/>
    </source>
</evidence>
<dbReference type="Gene3D" id="1.20.1070.10">
    <property type="entry name" value="Rhodopsin 7-helix transmembrane proteins"/>
    <property type="match status" value="1"/>
</dbReference>
<comment type="subcellular location">
    <subcellularLocation>
        <location evidence="1">Cell membrane</location>
        <topology evidence="1">Multi-pass membrane protein</topology>
    </subcellularLocation>
</comment>
<dbReference type="SUPFAM" id="SSF81321">
    <property type="entry name" value="Family A G protein-coupled receptor-like"/>
    <property type="match status" value="1"/>
</dbReference>
<protein>
    <recommendedName>
        <fullName evidence="10">G-protein coupled receptors family 1 profile domain-containing protein</fullName>
    </recommendedName>
</protein>
<keyword evidence="3 9" id="KW-0812">Transmembrane</keyword>
<dbReference type="GO" id="GO:0005886">
    <property type="term" value="C:plasma membrane"/>
    <property type="evidence" value="ECO:0007669"/>
    <property type="project" value="UniProtKB-SubCell"/>
</dbReference>
<reference evidence="12" key="3">
    <citation type="journal article" date="2014" name="Nature">
        <title>Elephant shark genome provides unique insights into gnathostome evolution.</title>
        <authorList>
            <consortium name="International Elephant Shark Genome Sequencing Consortium"/>
            <person name="Venkatesh B."/>
            <person name="Lee A.P."/>
            <person name="Ravi V."/>
            <person name="Maurya A.K."/>
            <person name="Lian M.M."/>
            <person name="Swann J.B."/>
            <person name="Ohta Y."/>
            <person name="Flajnik M.F."/>
            <person name="Sutoh Y."/>
            <person name="Kasahara M."/>
            <person name="Hoon S."/>
            <person name="Gangu V."/>
            <person name="Roy S.W."/>
            <person name="Irimia M."/>
            <person name="Korzh V."/>
            <person name="Kondrychyn I."/>
            <person name="Lim Z.W."/>
            <person name="Tay B.H."/>
            <person name="Tohari S."/>
            <person name="Kong K.W."/>
            <person name="Ho S."/>
            <person name="Lorente-Galdos B."/>
            <person name="Quilez J."/>
            <person name="Marques-Bonet T."/>
            <person name="Raney B.J."/>
            <person name="Ingham P.W."/>
            <person name="Tay A."/>
            <person name="Hillier L.W."/>
            <person name="Minx P."/>
            <person name="Boehm T."/>
            <person name="Wilson R.K."/>
            <person name="Brenner S."/>
            <person name="Warren W.C."/>
        </authorList>
    </citation>
    <scope>NUCLEOTIDE SEQUENCE [LARGE SCALE GENOMIC DNA]</scope>
</reference>
<feature type="transmembrane region" description="Helical" evidence="9">
    <location>
        <begin position="174"/>
        <end position="193"/>
    </location>
</feature>
<dbReference type="Ensembl" id="ENSCMIT00000005043.1">
    <property type="protein sequence ID" value="ENSCMIP00000004864.1"/>
    <property type="gene ID" value="ENSCMIG00000002887.1"/>
</dbReference>
<accession>A0A4W3H4B2</accession>
<keyword evidence="4 9" id="KW-1133">Transmembrane helix</keyword>
<keyword evidence="5" id="KW-0297">G-protein coupled receptor</keyword>
<dbReference type="PRINTS" id="PR00237">
    <property type="entry name" value="GPCRRHODOPSN"/>
</dbReference>
<proteinExistence type="predicted"/>
<evidence type="ECO:0000256" key="2">
    <source>
        <dbReference type="ARBA" id="ARBA00022475"/>
    </source>
</evidence>
<feature type="transmembrane region" description="Helical" evidence="9">
    <location>
        <begin position="278"/>
        <end position="301"/>
    </location>
</feature>